<dbReference type="GO" id="GO:0070530">
    <property type="term" value="F:K63-linked polyubiquitin modification-dependent protein binding"/>
    <property type="evidence" value="ECO:0007669"/>
    <property type="project" value="TreeGrafter"/>
</dbReference>
<dbReference type="InterPro" id="IPR043145">
    <property type="entry name" value="Znf_ZZ_sf"/>
</dbReference>
<feature type="region of interest" description="Disordered" evidence="5">
    <location>
        <begin position="251"/>
        <end position="315"/>
    </location>
</feature>
<feature type="domain" description="ZZ-type" evidence="6">
    <location>
        <begin position="118"/>
        <end position="168"/>
    </location>
</feature>
<feature type="compositionally biased region" description="Polar residues" evidence="5">
    <location>
        <begin position="258"/>
        <end position="286"/>
    </location>
</feature>
<dbReference type="InterPro" id="IPR000270">
    <property type="entry name" value="PB1_dom"/>
</dbReference>
<dbReference type="CDD" id="cd02340">
    <property type="entry name" value="ZZ_NBR1_like"/>
    <property type="match status" value="1"/>
</dbReference>
<dbReference type="GO" id="GO:0035973">
    <property type="term" value="P:aggrephagy"/>
    <property type="evidence" value="ECO:0007669"/>
    <property type="project" value="TreeGrafter"/>
</dbReference>
<dbReference type="Gene3D" id="3.10.20.90">
    <property type="entry name" value="Phosphatidylinositol 3-kinase Catalytic Subunit, Chain A, domain 1"/>
    <property type="match status" value="1"/>
</dbReference>
<dbReference type="GO" id="GO:0005080">
    <property type="term" value="F:protein kinase C binding"/>
    <property type="evidence" value="ECO:0007669"/>
    <property type="project" value="TreeGrafter"/>
</dbReference>
<keyword evidence="1" id="KW-0479">Metal-binding</keyword>
<dbReference type="GO" id="GO:0008270">
    <property type="term" value="F:zinc ion binding"/>
    <property type="evidence" value="ECO:0007669"/>
    <property type="project" value="UniProtKB-KW"/>
</dbReference>
<dbReference type="SUPFAM" id="SSF57850">
    <property type="entry name" value="RING/U-box"/>
    <property type="match status" value="1"/>
</dbReference>
<feature type="region of interest" description="Disordered" evidence="5">
    <location>
        <begin position="195"/>
        <end position="224"/>
    </location>
</feature>
<dbReference type="PROSITE" id="PS50135">
    <property type="entry name" value="ZF_ZZ_2"/>
    <property type="match status" value="1"/>
</dbReference>
<feature type="compositionally biased region" description="Low complexity" evidence="5">
    <location>
        <begin position="301"/>
        <end position="312"/>
    </location>
</feature>
<feature type="compositionally biased region" description="Polar residues" evidence="5">
    <location>
        <begin position="401"/>
        <end position="413"/>
    </location>
</feature>
<dbReference type="SUPFAM" id="SSF54277">
    <property type="entry name" value="CAD &amp; PB1 domains"/>
    <property type="match status" value="1"/>
</dbReference>
<dbReference type="OrthoDB" id="441278at2759"/>
<dbReference type="FunFam" id="3.30.60.90:FF:000016">
    <property type="entry name" value="Refractory to sigma P"/>
    <property type="match status" value="1"/>
</dbReference>
<evidence type="ECO:0000256" key="3">
    <source>
        <dbReference type="ARBA" id="ARBA00022833"/>
    </source>
</evidence>
<dbReference type="EMBL" id="GDQN01009069">
    <property type="protein sequence ID" value="JAT81985.1"/>
    <property type="molecule type" value="Transcribed_RNA"/>
</dbReference>
<dbReference type="Pfam" id="PF00569">
    <property type="entry name" value="ZZ"/>
    <property type="match status" value="1"/>
</dbReference>
<dbReference type="SMART" id="SM00291">
    <property type="entry name" value="ZnF_ZZ"/>
    <property type="match status" value="1"/>
</dbReference>
<feature type="compositionally biased region" description="Basic residues" evidence="5">
    <location>
        <begin position="211"/>
        <end position="224"/>
    </location>
</feature>
<evidence type="ECO:0000256" key="1">
    <source>
        <dbReference type="ARBA" id="ARBA00022723"/>
    </source>
</evidence>
<proteinExistence type="predicted"/>
<feature type="compositionally biased region" description="Low complexity" evidence="5">
    <location>
        <begin position="377"/>
        <end position="389"/>
    </location>
</feature>
<evidence type="ECO:0000256" key="5">
    <source>
        <dbReference type="SAM" id="MobiDB-lite"/>
    </source>
</evidence>
<feature type="compositionally biased region" description="Low complexity" evidence="5">
    <location>
        <begin position="509"/>
        <end position="527"/>
    </location>
</feature>
<feature type="compositionally biased region" description="Basic and acidic residues" evidence="5">
    <location>
        <begin position="415"/>
        <end position="430"/>
    </location>
</feature>
<feature type="region of interest" description="Disordered" evidence="5">
    <location>
        <begin position="466"/>
        <end position="543"/>
    </location>
</feature>
<dbReference type="PROSITE" id="PS01357">
    <property type="entry name" value="ZF_ZZ_1"/>
    <property type="match status" value="1"/>
</dbReference>
<gene>
    <name evidence="7" type="ORF">g.7300</name>
</gene>
<dbReference type="FunFam" id="3.10.20.90:FF:000320">
    <property type="entry name" value="Predicted protein"/>
    <property type="match status" value="1"/>
</dbReference>
<dbReference type="Gene3D" id="3.30.60.90">
    <property type="match status" value="1"/>
</dbReference>
<name>A0A1E1W4T0_PECGO</name>
<dbReference type="GO" id="GO:0000423">
    <property type="term" value="P:mitophagy"/>
    <property type="evidence" value="ECO:0007669"/>
    <property type="project" value="TreeGrafter"/>
</dbReference>
<dbReference type="GO" id="GO:0044753">
    <property type="term" value="C:amphisome"/>
    <property type="evidence" value="ECO:0007669"/>
    <property type="project" value="TreeGrafter"/>
</dbReference>
<reference evidence="7" key="1">
    <citation type="submission" date="2015-09" db="EMBL/GenBank/DDBJ databases">
        <title>De novo assembly of Pectinophora gossypiella (Pink Bollworm) gut transcriptome.</title>
        <authorList>
            <person name="Tassone E.E."/>
        </authorList>
    </citation>
    <scope>NUCLEOTIDE SEQUENCE</scope>
</reference>
<dbReference type="AlphaFoldDB" id="A0A1E1W4T0"/>
<feature type="region of interest" description="Disordered" evidence="5">
    <location>
        <begin position="377"/>
        <end position="430"/>
    </location>
</feature>
<evidence type="ECO:0000313" key="7">
    <source>
        <dbReference type="EMBL" id="JAT81985.1"/>
    </source>
</evidence>
<dbReference type="Pfam" id="PF00564">
    <property type="entry name" value="PB1"/>
    <property type="match status" value="1"/>
</dbReference>
<dbReference type="InterPro" id="IPR000433">
    <property type="entry name" value="Znf_ZZ"/>
</dbReference>
<dbReference type="PANTHER" id="PTHR15090:SF0">
    <property type="entry name" value="SEQUESTOSOME-1"/>
    <property type="match status" value="1"/>
</dbReference>
<dbReference type="PANTHER" id="PTHR15090">
    <property type="entry name" value="SEQUESTOSOME 1-RELATED"/>
    <property type="match status" value="1"/>
</dbReference>
<evidence type="ECO:0000256" key="4">
    <source>
        <dbReference type="PROSITE-ProRule" id="PRU00228"/>
    </source>
</evidence>
<sequence>MEDQVPFKVFTYWSENAKPEVRRFGVDKSLVTSFVYLNAKLQEIYPNLKNKSYTVTWKDDEGDDVTVSSDDEIMTALTAMSGDLIKLHVYCKEAESEDEANIIITAISGSGDGRDAVHFGVTCDGCNSQVVGWRYKCTSCDDYDLCARCEADGKHAEHCMLRVPAPVMSRAMVKAAIKRSRHFLKTVTGAVGDECNYKKHKREKSGERKHRDERHHERRHHRQRGSWLETFATYMNEFANLAGDVNIDVDKKAGETPRPQNTQNGEQQRTAPESTEAPNPGASTSAPKPGCPFSGPPPQCPFSAPKSAPKPATRCPFTPSSMPQCPEINAETIPQLINMFITGNFEALSGLIPTPSTSASNDAAVNTNDVVTNNASVNTSDVDMAPAEEQAPEKAPEDPETSSVNSEASSTRSSTKRDESPDKVDDWTLINKERDLMDAYMKQGSASGEAAPIGFNLPSEFQERVRITEGQSLYPPLNAATAEAERPQPSAPVQLQQPLQPQPAPQPQPAAAQPQVKPAQPAQAKPTPQQPKPRQRHHASMYT</sequence>
<protein>
    <recommendedName>
        <fullName evidence="6">ZZ-type domain-containing protein</fullName>
    </recommendedName>
</protein>
<keyword evidence="2 4" id="KW-0863">Zinc-finger</keyword>
<evidence type="ECO:0000259" key="6">
    <source>
        <dbReference type="PROSITE" id="PS50135"/>
    </source>
</evidence>
<dbReference type="GO" id="GO:0007032">
    <property type="term" value="P:endosome organization"/>
    <property type="evidence" value="ECO:0007669"/>
    <property type="project" value="TreeGrafter"/>
</dbReference>
<dbReference type="GO" id="GO:0016235">
    <property type="term" value="C:aggresome"/>
    <property type="evidence" value="ECO:0007669"/>
    <property type="project" value="TreeGrafter"/>
</dbReference>
<keyword evidence="3" id="KW-0862">Zinc</keyword>
<feature type="compositionally biased region" description="Basic residues" evidence="5">
    <location>
        <begin position="533"/>
        <end position="543"/>
    </location>
</feature>
<organism evidence="7">
    <name type="scientific">Pectinophora gossypiella</name>
    <name type="common">Cotton pink bollworm</name>
    <name type="synonym">Depressaria gossypiella</name>
    <dbReference type="NCBI Taxonomy" id="13191"/>
    <lineage>
        <taxon>Eukaryota</taxon>
        <taxon>Metazoa</taxon>
        <taxon>Ecdysozoa</taxon>
        <taxon>Arthropoda</taxon>
        <taxon>Hexapoda</taxon>
        <taxon>Insecta</taxon>
        <taxon>Pterygota</taxon>
        <taxon>Neoptera</taxon>
        <taxon>Endopterygota</taxon>
        <taxon>Lepidoptera</taxon>
        <taxon>Glossata</taxon>
        <taxon>Ditrysia</taxon>
        <taxon>Gelechioidea</taxon>
        <taxon>Gelechiidae</taxon>
        <taxon>Apatetrinae</taxon>
        <taxon>Pectinophora</taxon>
    </lineage>
</organism>
<accession>A0A1E1W4T0</accession>
<evidence type="ECO:0000256" key="2">
    <source>
        <dbReference type="ARBA" id="ARBA00022771"/>
    </source>
</evidence>
<dbReference type="InterPro" id="IPR052260">
    <property type="entry name" value="Autophagy_Rcpt_SigReg"/>
</dbReference>
<feature type="compositionally biased region" description="Low complexity" evidence="5">
    <location>
        <begin position="487"/>
        <end position="499"/>
    </location>
</feature>